<feature type="transmembrane region" description="Helical" evidence="13">
    <location>
        <begin position="626"/>
        <end position="648"/>
    </location>
</feature>
<keyword evidence="4" id="KW-0732">Signal</keyword>
<keyword evidence="6" id="KW-0297">G-protein coupled receptor</keyword>
<reference evidence="15 16" key="1">
    <citation type="journal article" date="2018" name="Nat. Ecol. Evol.">
        <title>Genomic signatures of mitonuclear coevolution across populations of Tigriopus californicus.</title>
        <authorList>
            <person name="Barreto F.S."/>
            <person name="Watson E.T."/>
            <person name="Lima T.G."/>
            <person name="Willett C.S."/>
            <person name="Edmands S."/>
            <person name="Li W."/>
            <person name="Burton R.S."/>
        </authorList>
    </citation>
    <scope>NUCLEOTIDE SEQUENCE [LARGE SCALE GENOMIC DNA]</scope>
    <source>
        <strain evidence="15 16">San Diego</strain>
    </source>
</reference>
<dbReference type="AlphaFoldDB" id="A0A553NB11"/>
<protein>
    <recommendedName>
        <fullName evidence="11">Gamma-aminobutyric acid type B receptor subunit 2</fullName>
    </recommendedName>
</protein>
<dbReference type="PANTHER" id="PTHR10519:SF77">
    <property type="entry name" value="GAMMA-AMINOBUTYRIC ACID TYPE B RECEPTOR SUBUNIT 1"/>
    <property type="match status" value="1"/>
</dbReference>
<organism evidence="15 16">
    <name type="scientific">Tigriopus californicus</name>
    <name type="common">Marine copepod</name>
    <dbReference type="NCBI Taxonomy" id="6832"/>
    <lineage>
        <taxon>Eukaryota</taxon>
        <taxon>Metazoa</taxon>
        <taxon>Ecdysozoa</taxon>
        <taxon>Arthropoda</taxon>
        <taxon>Crustacea</taxon>
        <taxon>Multicrustacea</taxon>
        <taxon>Hexanauplia</taxon>
        <taxon>Copepoda</taxon>
        <taxon>Harpacticoida</taxon>
        <taxon>Harpacticidae</taxon>
        <taxon>Tigriopus</taxon>
    </lineage>
</organism>
<dbReference type="InterPro" id="IPR002455">
    <property type="entry name" value="GPCR3_GABA-B"/>
</dbReference>
<feature type="region of interest" description="Disordered" evidence="12">
    <location>
        <begin position="710"/>
        <end position="804"/>
    </location>
</feature>
<evidence type="ECO:0000256" key="6">
    <source>
        <dbReference type="ARBA" id="ARBA00023040"/>
    </source>
</evidence>
<keyword evidence="9" id="KW-0325">Glycoprotein</keyword>
<proteinExistence type="predicted"/>
<keyword evidence="5 13" id="KW-1133">Transmembrane helix</keyword>
<feature type="transmembrane region" description="Helical" evidence="13">
    <location>
        <begin position="426"/>
        <end position="443"/>
    </location>
</feature>
<keyword evidence="8" id="KW-0675">Receptor</keyword>
<evidence type="ECO:0000256" key="10">
    <source>
        <dbReference type="ARBA" id="ARBA00023224"/>
    </source>
</evidence>
<evidence type="ECO:0000256" key="4">
    <source>
        <dbReference type="ARBA" id="ARBA00022729"/>
    </source>
</evidence>
<evidence type="ECO:0000256" key="8">
    <source>
        <dbReference type="ARBA" id="ARBA00023170"/>
    </source>
</evidence>
<dbReference type="Gene3D" id="3.40.50.2300">
    <property type="match status" value="1"/>
</dbReference>
<dbReference type="GO" id="GO:0007214">
    <property type="term" value="P:gamma-aminobutyric acid signaling pathway"/>
    <property type="evidence" value="ECO:0007669"/>
    <property type="project" value="TreeGrafter"/>
</dbReference>
<gene>
    <name evidence="15" type="ORF">TCAL_03994</name>
</gene>
<keyword evidence="2" id="KW-1003">Cell membrane</keyword>
<feature type="transmembrane region" description="Helical" evidence="13">
    <location>
        <begin position="383"/>
        <end position="406"/>
    </location>
</feature>
<dbReference type="InterPro" id="IPR001828">
    <property type="entry name" value="ANF_lig-bd_rcpt"/>
</dbReference>
<feature type="compositionally biased region" description="Polar residues" evidence="12">
    <location>
        <begin position="780"/>
        <end position="804"/>
    </location>
</feature>
<dbReference type="InterPro" id="IPR002456">
    <property type="entry name" value="GPCR_3_GABA_rcpt_B1"/>
</dbReference>
<dbReference type="STRING" id="6832.A0A553NB11"/>
<accession>A0A553NB11</accession>
<dbReference type="PRINTS" id="PR01177">
    <property type="entry name" value="GABAB1RECPTR"/>
</dbReference>
<evidence type="ECO:0000313" key="15">
    <source>
        <dbReference type="EMBL" id="TRY62607.1"/>
    </source>
</evidence>
<feature type="domain" description="G-protein coupled receptors family 3 profile" evidence="14">
    <location>
        <begin position="385"/>
        <end position="654"/>
    </location>
</feature>
<dbReference type="GO" id="GO:0004965">
    <property type="term" value="F:G protein-coupled GABA receptor activity"/>
    <property type="evidence" value="ECO:0007669"/>
    <property type="project" value="InterPro"/>
</dbReference>
<dbReference type="OMA" id="HSHPFAN"/>
<evidence type="ECO:0000256" key="11">
    <source>
        <dbReference type="ARBA" id="ARBA00073785"/>
    </source>
</evidence>
<dbReference type="PROSITE" id="PS50259">
    <property type="entry name" value="G_PROTEIN_RECEP_F3_4"/>
    <property type="match status" value="1"/>
</dbReference>
<keyword evidence="16" id="KW-1185">Reference proteome</keyword>
<comment type="subcellular location">
    <subcellularLocation>
        <location evidence="1">Cell membrane</location>
        <topology evidence="1">Multi-pass membrane protein</topology>
    </subcellularLocation>
</comment>
<dbReference type="SUPFAM" id="SSF53822">
    <property type="entry name" value="Periplasmic binding protein-like I"/>
    <property type="match status" value="1"/>
</dbReference>
<evidence type="ECO:0000256" key="2">
    <source>
        <dbReference type="ARBA" id="ARBA00022475"/>
    </source>
</evidence>
<evidence type="ECO:0000256" key="7">
    <source>
        <dbReference type="ARBA" id="ARBA00023136"/>
    </source>
</evidence>
<evidence type="ECO:0000259" key="14">
    <source>
        <dbReference type="PROSITE" id="PS50259"/>
    </source>
</evidence>
<dbReference type="InterPro" id="IPR028082">
    <property type="entry name" value="Peripla_BP_I"/>
</dbReference>
<dbReference type="Pfam" id="PF00003">
    <property type="entry name" value="7tm_3"/>
    <property type="match status" value="1"/>
</dbReference>
<dbReference type="PANTHER" id="PTHR10519">
    <property type="entry name" value="GABA-B RECEPTOR"/>
    <property type="match status" value="1"/>
</dbReference>
<dbReference type="InterPro" id="IPR017978">
    <property type="entry name" value="GPCR_3_C"/>
</dbReference>
<feature type="region of interest" description="Disordered" evidence="12">
    <location>
        <begin position="663"/>
        <end position="688"/>
    </location>
</feature>
<feature type="transmembrane region" description="Helical" evidence="13">
    <location>
        <begin position="602"/>
        <end position="620"/>
    </location>
</feature>
<keyword evidence="7 13" id="KW-0472">Membrane</keyword>
<dbReference type="CDD" id="cd15291">
    <property type="entry name" value="7tmC_GABA-B-R1"/>
    <property type="match status" value="1"/>
</dbReference>
<feature type="transmembrane region" description="Helical" evidence="13">
    <location>
        <begin position="463"/>
        <end position="482"/>
    </location>
</feature>
<sequence>MGPGFGPWNPIIPEWIWELLRQRFPTLFRTHPSATVHNPTRVRVFQRYKWSRISIIQEAEEVFSTLNIEPREVEKEVSKLQIPNNNSSHSQMTLDDLEARCKNAGINIDIRQSFLRNPEAAVANLKRQDARVIVGLFYAKAARKVLCEIYKQKIFGPKYVWFFIGWYEDDWFRNKKHLEEENINCTVSQMTEAAEGHFTTEALQWNQDDTETISGKTVDEFADQLKGLLRDNPRYAKNVDKGIMPEGYLEAPLAYDAIWAVALALNSTMAKLAAMGQTIEDYNYENKEIGNIILDQFGDVKFDGISGRVAFNEDTGDRIAWTKVEQLQDAVYEVVAFYDQKTDNMSWVNPRYGDIEDDKVIWRGGKVPQDRTIVQTELMMVNLWLYGAMVFLVILGCVFAALFIYVNFKYSHRRIIRDSHPSCNNLMLVGVMFCLLALVPGGLDGRFVSSSVFPIACHLGTWLLTTGFSLSYGAMFSKIWRVHRITRMSKEDGKTAEVVPWKLWLAVAFLLLIDVILLTIWTVIDPLGREVRNFAKLAAPNPDDDIEILPQLEHCKSKHHKVWLGIIYAYKGLQLILGLFLTYETRSQKVKQINDSRLVGMAVYNVVILCSITAPVMLLVGDQQNAAFCFVSLANIFCCYLSMALIYVPKILFIRKHAHDPREKEESEVVNRQMEQEHKKVNADNEVLKMSLKEREQELSILRLRVSSLKKKSSSQGSPRNTKNDLNGKATKPRGPQVSFSITKTTVTINEDPSTISEASRPTSTSPTTGPSCSSPQSSGHTYSSHSCCNSQCNPPSRANHGQPQYLQGGVVEVYHHDSRYSNGHSRKSTSSVDCEAELSHTFDTEDDYEPLTRSVDRLNGHVERTSVVKFANPIVGSCISDLERSASLKGITVFRGKVPKSTDPLLSDELYESYL</sequence>
<comment type="caution">
    <text evidence="15">The sequence shown here is derived from an EMBL/GenBank/DDBJ whole genome shotgun (WGS) entry which is preliminary data.</text>
</comment>
<evidence type="ECO:0000256" key="13">
    <source>
        <dbReference type="SAM" id="Phobius"/>
    </source>
</evidence>
<evidence type="ECO:0000256" key="3">
    <source>
        <dbReference type="ARBA" id="ARBA00022692"/>
    </source>
</evidence>
<keyword evidence="10" id="KW-0807">Transducer</keyword>
<dbReference type="Proteomes" id="UP000318571">
    <property type="component" value="Chromosome 10"/>
</dbReference>
<dbReference type="Pfam" id="PF01094">
    <property type="entry name" value="ANF_receptor"/>
    <property type="match status" value="1"/>
</dbReference>
<feature type="transmembrane region" description="Helical" evidence="13">
    <location>
        <begin position="562"/>
        <end position="581"/>
    </location>
</feature>
<evidence type="ECO:0000256" key="1">
    <source>
        <dbReference type="ARBA" id="ARBA00004651"/>
    </source>
</evidence>
<evidence type="ECO:0000256" key="5">
    <source>
        <dbReference type="ARBA" id="ARBA00022989"/>
    </source>
</evidence>
<dbReference type="CDD" id="cd06366">
    <property type="entry name" value="PBP1_GABAb_receptor"/>
    <property type="match status" value="1"/>
</dbReference>
<keyword evidence="3 13" id="KW-0812">Transmembrane</keyword>
<evidence type="ECO:0000313" key="16">
    <source>
        <dbReference type="Proteomes" id="UP000318571"/>
    </source>
</evidence>
<dbReference type="GO" id="GO:0038039">
    <property type="term" value="C:G protein-coupled receptor heterodimeric complex"/>
    <property type="evidence" value="ECO:0007669"/>
    <property type="project" value="TreeGrafter"/>
</dbReference>
<feature type="compositionally biased region" description="Polar residues" evidence="12">
    <location>
        <begin position="738"/>
        <end position="756"/>
    </location>
</feature>
<dbReference type="FunFam" id="3.40.50.2300:FF:000063">
    <property type="entry name" value="Gamma-aminobutyric acid type B receptor subunit"/>
    <property type="match status" value="1"/>
</dbReference>
<name>A0A553NB11_TIGCA</name>
<dbReference type="PRINTS" id="PR01176">
    <property type="entry name" value="GABABRECEPTR"/>
</dbReference>
<feature type="compositionally biased region" description="Low complexity" evidence="12">
    <location>
        <begin position="757"/>
        <end position="779"/>
    </location>
</feature>
<feature type="compositionally biased region" description="Polar residues" evidence="12">
    <location>
        <begin position="716"/>
        <end position="725"/>
    </location>
</feature>
<evidence type="ECO:0000256" key="12">
    <source>
        <dbReference type="SAM" id="MobiDB-lite"/>
    </source>
</evidence>
<dbReference type="EMBL" id="VCGU01000458">
    <property type="protein sequence ID" value="TRY62607.1"/>
    <property type="molecule type" value="Genomic_DNA"/>
</dbReference>
<evidence type="ECO:0000256" key="9">
    <source>
        <dbReference type="ARBA" id="ARBA00023180"/>
    </source>
</evidence>
<feature type="transmembrane region" description="Helical" evidence="13">
    <location>
        <begin position="503"/>
        <end position="524"/>
    </location>
</feature>